<reference evidence="5 6" key="1">
    <citation type="submission" date="2019-05" db="EMBL/GenBank/DDBJ databases">
        <title>Genome of Alcanivorax gelatiniphagus, an oil degrading marine bacteria.</title>
        <authorList>
            <person name="Kwon K.K."/>
        </authorList>
    </citation>
    <scope>NUCLEOTIDE SEQUENCE [LARGE SCALE GENOMIC DNA]</scope>
    <source>
        <strain evidence="5 6">MEBiC 08158</strain>
    </source>
</reference>
<dbReference type="RefSeq" id="WP_138773452.1">
    <property type="nucleotide sequence ID" value="NZ_VCQT01000044.1"/>
</dbReference>
<feature type="signal peptide" evidence="3">
    <location>
        <begin position="1"/>
        <end position="20"/>
    </location>
</feature>
<evidence type="ECO:0000313" key="6">
    <source>
        <dbReference type="Proteomes" id="UP000739180"/>
    </source>
</evidence>
<dbReference type="PROSITE" id="PS51123">
    <property type="entry name" value="OMPA_2"/>
    <property type="match status" value="1"/>
</dbReference>
<feature type="domain" description="OmpA-like" evidence="4">
    <location>
        <begin position="178"/>
        <end position="301"/>
    </location>
</feature>
<feature type="chain" id="PRO_5045896173" description="OmpA-like domain-containing protein" evidence="3">
    <location>
        <begin position="21"/>
        <end position="344"/>
    </location>
</feature>
<protein>
    <recommendedName>
        <fullName evidence="4">OmpA-like domain-containing protein</fullName>
    </recommendedName>
</protein>
<dbReference type="Gene3D" id="3.30.1330.60">
    <property type="entry name" value="OmpA-like domain"/>
    <property type="match status" value="1"/>
</dbReference>
<evidence type="ECO:0000259" key="4">
    <source>
        <dbReference type="PROSITE" id="PS51123"/>
    </source>
</evidence>
<dbReference type="InterPro" id="IPR036737">
    <property type="entry name" value="OmpA-like_sf"/>
</dbReference>
<evidence type="ECO:0000256" key="1">
    <source>
        <dbReference type="PROSITE-ProRule" id="PRU00473"/>
    </source>
</evidence>
<keyword evidence="1" id="KW-0472">Membrane</keyword>
<dbReference type="Proteomes" id="UP000739180">
    <property type="component" value="Unassembled WGS sequence"/>
</dbReference>
<keyword evidence="3" id="KW-0732">Signal</keyword>
<evidence type="ECO:0000256" key="2">
    <source>
        <dbReference type="SAM" id="MobiDB-lite"/>
    </source>
</evidence>
<evidence type="ECO:0000313" key="5">
    <source>
        <dbReference type="EMBL" id="TMW11362.1"/>
    </source>
</evidence>
<gene>
    <name evidence="5" type="ORF">FGS76_15025</name>
</gene>
<feature type="region of interest" description="Disordered" evidence="2">
    <location>
        <begin position="295"/>
        <end position="344"/>
    </location>
</feature>
<proteinExistence type="predicted"/>
<organism evidence="5 6">
    <name type="scientific">Alloalcanivorax gelatiniphagus</name>
    <dbReference type="NCBI Taxonomy" id="1194167"/>
    <lineage>
        <taxon>Bacteria</taxon>
        <taxon>Pseudomonadati</taxon>
        <taxon>Pseudomonadota</taxon>
        <taxon>Gammaproteobacteria</taxon>
        <taxon>Oceanospirillales</taxon>
        <taxon>Alcanivoracaceae</taxon>
        <taxon>Alloalcanivorax</taxon>
    </lineage>
</organism>
<evidence type="ECO:0000256" key="3">
    <source>
        <dbReference type="SAM" id="SignalP"/>
    </source>
</evidence>
<name>A0ABY2XJS5_9GAMM</name>
<dbReference type="InterPro" id="IPR006665">
    <property type="entry name" value="OmpA-like"/>
</dbReference>
<sequence length="344" mass="36856">MIKRMLPAMALMALAGSAQALRPQALFEHETVMARTYQSSANLVLPSSPMRYLDTDNGQGYAAGGEIHLVGRTRRLVLDHPAADSDLSIIEHYRSRLTGAGYRVAFECHGDGCGDAAGWRLMLGQGVVGDSASQHYLLAHKGAGAERGDYMAVYVNEVDDLPRSVAVSVEDARLTRVRSLAAEPGEQRLFFALNHSRLTLADLLRVDRVATALRQRDDLRAEVSGYADGGGDGDTSGGAATTMREKNRALARQRADRVAAWLTDHAGAEQVLNHGGQVRRPAAGERGEQWRRVDLVLTQETPDSPATPDSEADADPAPSPSSAAPADDGTPQPQGDSQHETDSV</sequence>
<keyword evidence="6" id="KW-1185">Reference proteome</keyword>
<comment type="caution">
    <text evidence="5">The sequence shown here is derived from an EMBL/GenBank/DDBJ whole genome shotgun (WGS) entry which is preliminary data.</text>
</comment>
<dbReference type="SUPFAM" id="SSF103088">
    <property type="entry name" value="OmpA-like"/>
    <property type="match status" value="1"/>
</dbReference>
<dbReference type="EMBL" id="VCQT01000044">
    <property type="protein sequence ID" value="TMW11362.1"/>
    <property type="molecule type" value="Genomic_DNA"/>
</dbReference>
<accession>A0ABY2XJS5</accession>